<dbReference type="Pfam" id="PF13193">
    <property type="entry name" value="AMP-binding_C"/>
    <property type="match status" value="1"/>
</dbReference>
<dbReference type="PANTHER" id="PTHR43767:SF1">
    <property type="entry name" value="NONRIBOSOMAL PEPTIDE SYNTHASE PES1 (EUROFUNG)-RELATED"/>
    <property type="match status" value="1"/>
</dbReference>
<dbReference type="InterPro" id="IPR050237">
    <property type="entry name" value="ATP-dep_AMP-bd_enzyme"/>
</dbReference>
<dbReference type="PANTHER" id="PTHR43767">
    <property type="entry name" value="LONG-CHAIN-FATTY-ACID--COA LIGASE"/>
    <property type="match status" value="1"/>
</dbReference>
<reference evidence="3" key="2">
    <citation type="submission" date="2020-09" db="EMBL/GenBank/DDBJ databases">
        <authorList>
            <person name="Sun Q."/>
            <person name="Ohkuma M."/>
        </authorList>
    </citation>
    <scope>NUCLEOTIDE SEQUENCE</scope>
    <source>
        <strain evidence="3">JCM 4784</strain>
    </source>
</reference>
<accession>A0A919E067</accession>
<dbReference type="Gene3D" id="3.40.50.12780">
    <property type="entry name" value="N-terminal domain of ligase-like"/>
    <property type="match status" value="1"/>
</dbReference>
<gene>
    <name evidence="3" type="ORF">GCM10018785_72080</name>
</gene>
<dbReference type="EMBL" id="BNBT01000221">
    <property type="protein sequence ID" value="GHE96981.1"/>
    <property type="molecule type" value="Genomic_DNA"/>
</dbReference>
<evidence type="ECO:0000259" key="2">
    <source>
        <dbReference type="Pfam" id="PF13193"/>
    </source>
</evidence>
<dbReference type="Proteomes" id="UP000608024">
    <property type="component" value="Unassembled WGS sequence"/>
</dbReference>
<feature type="domain" description="AMP-dependent synthetase/ligase" evidence="1">
    <location>
        <begin position="14"/>
        <end position="389"/>
    </location>
</feature>
<protein>
    <submittedName>
        <fullName evidence="3">Acyl-CoA synthetase</fullName>
    </submittedName>
</protein>
<name>A0A919E067_9ACTN</name>
<dbReference type="InterPro" id="IPR025110">
    <property type="entry name" value="AMP-bd_C"/>
</dbReference>
<evidence type="ECO:0000313" key="4">
    <source>
        <dbReference type="Proteomes" id="UP000608024"/>
    </source>
</evidence>
<evidence type="ECO:0000313" key="3">
    <source>
        <dbReference type="EMBL" id="GHE96981.1"/>
    </source>
</evidence>
<dbReference type="Gene3D" id="3.30.300.30">
    <property type="match status" value="1"/>
</dbReference>
<dbReference type="RefSeq" id="WP_190140419.1">
    <property type="nucleotide sequence ID" value="NZ_BNBT01000221.1"/>
</dbReference>
<proteinExistence type="predicted"/>
<organism evidence="3 4">
    <name type="scientific">Streptomyces longispororuber</name>
    <dbReference type="NCBI Taxonomy" id="68230"/>
    <lineage>
        <taxon>Bacteria</taxon>
        <taxon>Bacillati</taxon>
        <taxon>Actinomycetota</taxon>
        <taxon>Actinomycetes</taxon>
        <taxon>Kitasatosporales</taxon>
        <taxon>Streptomycetaceae</taxon>
        <taxon>Streptomyces</taxon>
    </lineage>
</organism>
<keyword evidence="4" id="KW-1185">Reference proteome</keyword>
<evidence type="ECO:0000259" key="1">
    <source>
        <dbReference type="Pfam" id="PF00501"/>
    </source>
</evidence>
<dbReference type="GO" id="GO:0016878">
    <property type="term" value="F:acid-thiol ligase activity"/>
    <property type="evidence" value="ECO:0007669"/>
    <property type="project" value="UniProtKB-ARBA"/>
</dbReference>
<feature type="domain" description="AMP-binding enzyme C-terminal" evidence="2">
    <location>
        <begin position="439"/>
        <end position="514"/>
    </location>
</feature>
<dbReference type="InterPro" id="IPR045851">
    <property type="entry name" value="AMP-bd_C_sf"/>
</dbReference>
<dbReference type="AlphaFoldDB" id="A0A919E067"/>
<sequence>MTATAHWTLPHALARHARARPAHTAVICEGRRMSYARLHTASNQAARALAAAGVGRGSRVAYLGRESEHYYLTILACAKAGAVIVPVNWRLTTAEVDHILRDAGAEVLFVDGEFLPTVDKVLAGRGLPALREVIRLDGTGSDGRPDRGAGLAAWYAGASSAETALRATCDDAVLQIYTSGTTGLPKGVVLAHRTFFTLPEAMRRSGASGQDWIDWRAEDISLISLPGFGIAGIGWFLHGLCVGATNVVMPMYAAQEAVRLIEEHRVSITFVAPAMLQMMLDERGVSARTFASLRKVAYGAAPISEGLLHRCLEVFGCQMAQIYASTEAGSVAVCLPPSAHRAGSPLLRAAGKACPGNEIKVIDSQGRTLPAGQIGQVCIRTPARMLGYWNLPEATARTLVDGWLHMGDAGYLDDQGYLFLCDRINDTIIVAGQNIYPAEVEKELSEHPAVADAAVVGLPDERFGEAVHAAVVLRPGASASPRQLLLFLRGRIADYKIPVGYHVVAGLPRNPSGKILRRQVRQELAAPAPAAPADAGAGAGT</sequence>
<dbReference type="InterPro" id="IPR042099">
    <property type="entry name" value="ANL_N_sf"/>
</dbReference>
<comment type="caution">
    <text evidence="3">The sequence shown here is derived from an EMBL/GenBank/DDBJ whole genome shotgun (WGS) entry which is preliminary data.</text>
</comment>
<dbReference type="InterPro" id="IPR000873">
    <property type="entry name" value="AMP-dep_synth/lig_dom"/>
</dbReference>
<reference evidence="3" key="1">
    <citation type="journal article" date="2014" name="Int. J. Syst. Evol. Microbiol.">
        <title>Complete genome sequence of Corynebacterium casei LMG S-19264T (=DSM 44701T), isolated from a smear-ripened cheese.</title>
        <authorList>
            <consortium name="US DOE Joint Genome Institute (JGI-PGF)"/>
            <person name="Walter F."/>
            <person name="Albersmeier A."/>
            <person name="Kalinowski J."/>
            <person name="Ruckert C."/>
        </authorList>
    </citation>
    <scope>NUCLEOTIDE SEQUENCE</scope>
    <source>
        <strain evidence="3">JCM 4784</strain>
    </source>
</reference>
<dbReference type="SUPFAM" id="SSF56801">
    <property type="entry name" value="Acetyl-CoA synthetase-like"/>
    <property type="match status" value="1"/>
</dbReference>
<dbReference type="NCBIfam" id="NF004837">
    <property type="entry name" value="PRK06187.1"/>
    <property type="match status" value="1"/>
</dbReference>
<dbReference type="Pfam" id="PF00501">
    <property type="entry name" value="AMP-binding"/>
    <property type="match status" value="1"/>
</dbReference>